<name>M3HKJ3_LEPBO</name>
<protein>
    <submittedName>
        <fullName evidence="1">Uncharacterized protein</fullName>
    </submittedName>
</protein>
<organism evidence="1 2">
    <name type="scientific">Leptospira borgpetersenii str. 200701203</name>
    <dbReference type="NCBI Taxonomy" id="1193007"/>
    <lineage>
        <taxon>Bacteria</taxon>
        <taxon>Pseudomonadati</taxon>
        <taxon>Spirochaetota</taxon>
        <taxon>Spirochaetia</taxon>
        <taxon>Leptospirales</taxon>
        <taxon>Leptospiraceae</taxon>
        <taxon>Leptospira</taxon>
    </lineage>
</organism>
<evidence type="ECO:0000313" key="1">
    <source>
        <dbReference type="EMBL" id="EMF98179.1"/>
    </source>
</evidence>
<sequence>MIHHGFKMQFVEDKKENKIEMLFAFRRQTNFAYARSRQRTERNGEDDTSRF</sequence>
<evidence type="ECO:0000313" key="2">
    <source>
        <dbReference type="Proteomes" id="UP000011783"/>
    </source>
</evidence>
<accession>M3HKJ3</accession>
<proteinExistence type="predicted"/>
<gene>
    <name evidence="1" type="ORF">LEP1GSC123_4029</name>
</gene>
<dbReference type="Proteomes" id="UP000011783">
    <property type="component" value="Unassembled WGS sequence"/>
</dbReference>
<comment type="caution">
    <text evidence="1">The sequence shown here is derived from an EMBL/GenBank/DDBJ whole genome shotgun (WGS) entry which is preliminary data.</text>
</comment>
<dbReference type="EMBL" id="AKWO02000094">
    <property type="protein sequence ID" value="EMF98179.1"/>
    <property type="molecule type" value="Genomic_DNA"/>
</dbReference>
<dbReference type="AlphaFoldDB" id="M3HKJ3"/>
<dbReference type="BioCyc" id="LBOR1193007:G11KN-4549-MONOMER"/>
<reference evidence="1 2" key="1">
    <citation type="submission" date="2013-01" db="EMBL/GenBank/DDBJ databases">
        <authorList>
            <person name="Harkins D.M."/>
            <person name="Durkin A.S."/>
            <person name="Brinkac L.M."/>
            <person name="Haft D.H."/>
            <person name="Selengut J.D."/>
            <person name="Sanka R."/>
            <person name="DePew J."/>
            <person name="Purushe J."/>
            <person name="Picardeau M."/>
            <person name="Werts C."/>
            <person name="Goarant C."/>
            <person name="Vinetz J.M."/>
            <person name="Sutton G.G."/>
            <person name="Nierman W.C."/>
            <person name="Fouts D.E."/>
        </authorList>
    </citation>
    <scope>NUCLEOTIDE SEQUENCE [LARGE SCALE GENOMIC DNA]</scope>
    <source>
        <strain evidence="1 2">200701203</strain>
    </source>
</reference>